<dbReference type="AlphaFoldDB" id="X1NP40"/>
<gene>
    <name evidence="5" type="ORF">S06H3_43340</name>
</gene>
<comment type="subcellular location">
    <subcellularLocation>
        <location evidence="1">Cell envelope</location>
    </subcellularLocation>
</comment>
<name>X1NP40_9ZZZZ</name>
<sequence>WRFMQAAETKMVLDALVSIGWVTEWKILDAGGDVLEQKRNIEQLEEWGMDALIIDPVSPDALIGDIERVTSEGIFTAICIEAPIPEPYGTLKNFGTIFSTNYFKSGYVQGKFVAEKLIEKYPPEQRKVAVIRGIAGAPSNIQRWEGAKYAIDQYADNGVEIVAAVDSGWSPSKARDDAADIIAAHPDVRGWVTQGAMMMSAIPLAIVGAGEDPGEHVMTGEDFVFNLKLQREHGFEMMMCANPQSQQALIVWRVVQALSGIP</sequence>
<dbReference type="GO" id="GO:0030313">
    <property type="term" value="C:cell envelope"/>
    <property type="evidence" value="ECO:0007669"/>
    <property type="project" value="UniProtKB-SubCell"/>
</dbReference>
<evidence type="ECO:0000259" key="4">
    <source>
        <dbReference type="Pfam" id="PF13407"/>
    </source>
</evidence>
<proteinExistence type="inferred from homology"/>
<evidence type="ECO:0000256" key="3">
    <source>
        <dbReference type="ARBA" id="ARBA00022729"/>
    </source>
</evidence>
<accession>X1NP40</accession>
<dbReference type="PANTHER" id="PTHR46847">
    <property type="entry name" value="D-ALLOSE-BINDING PERIPLASMIC PROTEIN-RELATED"/>
    <property type="match status" value="1"/>
</dbReference>
<evidence type="ECO:0000256" key="2">
    <source>
        <dbReference type="ARBA" id="ARBA00007639"/>
    </source>
</evidence>
<protein>
    <recommendedName>
        <fullName evidence="4">Periplasmic binding protein domain-containing protein</fullName>
    </recommendedName>
</protein>
<organism evidence="5">
    <name type="scientific">marine sediment metagenome</name>
    <dbReference type="NCBI Taxonomy" id="412755"/>
    <lineage>
        <taxon>unclassified sequences</taxon>
        <taxon>metagenomes</taxon>
        <taxon>ecological metagenomes</taxon>
    </lineage>
</organism>
<feature type="non-terminal residue" evidence="5">
    <location>
        <position position="1"/>
    </location>
</feature>
<dbReference type="Pfam" id="PF13407">
    <property type="entry name" value="Peripla_BP_4"/>
    <property type="match status" value="1"/>
</dbReference>
<comment type="similarity">
    <text evidence="2">Belongs to the bacterial solute-binding protein 2 family.</text>
</comment>
<dbReference type="InterPro" id="IPR028082">
    <property type="entry name" value="Peripla_BP_I"/>
</dbReference>
<evidence type="ECO:0000256" key="1">
    <source>
        <dbReference type="ARBA" id="ARBA00004196"/>
    </source>
</evidence>
<dbReference type="SUPFAM" id="SSF53822">
    <property type="entry name" value="Periplasmic binding protein-like I"/>
    <property type="match status" value="1"/>
</dbReference>
<keyword evidence="3" id="KW-0732">Signal</keyword>
<dbReference type="PANTHER" id="PTHR46847:SF1">
    <property type="entry name" value="D-ALLOSE-BINDING PERIPLASMIC PROTEIN-RELATED"/>
    <property type="match status" value="1"/>
</dbReference>
<dbReference type="InterPro" id="IPR025997">
    <property type="entry name" value="SBP_2_dom"/>
</dbReference>
<dbReference type="EMBL" id="BARV01026877">
    <property type="protein sequence ID" value="GAI45383.1"/>
    <property type="molecule type" value="Genomic_DNA"/>
</dbReference>
<dbReference type="Gene3D" id="3.40.50.2300">
    <property type="match status" value="2"/>
</dbReference>
<evidence type="ECO:0000313" key="5">
    <source>
        <dbReference type="EMBL" id="GAI45383.1"/>
    </source>
</evidence>
<comment type="caution">
    <text evidence="5">The sequence shown here is derived from an EMBL/GenBank/DDBJ whole genome shotgun (WGS) entry which is preliminary data.</text>
</comment>
<feature type="non-terminal residue" evidence="5">
    <location>
        <position position="262"/>
    </location>
</feature>
<dbReference type="GO" id="GO:0030246">
    <property type="term" value="F:carbohydrate binding"/>
    <property type="evidence" value="ECO:0007669"/>
    <property type="project" value="UniProtKB-ARBA"/>
</dbReference>
<feature type="domain" description="Periplasmic binding protein" evidence="4">
    <location>
        <begin position="13"/>
        <end position="260"/>
    </location>
</feature>
<reference evidence="5" key="1">
    <citation type="journal article" date="2014" name="Front. Microbiol.">
        <title>High frequency of phylogenetically diverse reductive dehalogenase-homologous genes in deep subseafloor sedimentary metagenomes.</title>
        <authorList>
            <person name="Kawai M."/>
            <person name="Futagami T."/>
            <person name="Toyoda A."/>
            <person name="Takaki Y."/>
            <person name="Nishi S."/>
            <person name="Hori S."/>
            <person name="Arai W."/>
            <person name="Tsubouchi T."/>
            <person name="Morono Y."/>
            <person name="Uchiyama I."/>
            <person name="Ito T."/>
            <person name="Fujiyama A."/>
            <person name="Inagaki F."/>
            <person name="Takami H."/>
        </authorList>
    </citation>
    <scope>NUCLEOTIDE SEQUENCE</scope>
    <source>
        <strain evidence="5">Expedition CK06-06</strain>
    </source>
</reference>